<comment type="caution">
    <text evidence="1">The sequence shown here is derived from an EMBL/GenBank/DDBJ whole genome shotgun (WGS) entry which is preliminary data.</text>
</comment>
<evidence type="ECO:0000313" key="1">
    <source>
        <dbReference type="EMBL" id="CDH07621.1"/>
    </source>
</evidence>
<dbReference type="EMBL" id="CBSX010000211">
    <property type="protein sequence ID" value="CDH07621.1"/>
    <property type="molecule type" value="Genomic_DNA"/>
</dbReference>
<sequence>MVEHDLAKVGVASSSLVSRSKKGALAEWPCSGLQIRLPRFDSGTRLQI</sequence>
<gene>
    <name evidence="1" type="ORF">XBO1_460005</name>
</gene>
<reference evidence="1" key="1">
    <citation type="submission" date="2013-07" db="EMBL/GenBank/DDBJ databases">
        <title>Sub-species coevolution in mutualistic symbiosis.</title>
        <authorList>
            <person name="Murfin K."/>
            <person name="Klassen J."/>
            <person name="Lee M."/>
            <person name="Forst S."/>
            <person name="Stock P."/>
            <person name="Goodrich-Blair H."/>
        </authorList>
    </citation>
    <scope>NUCLEOTIDE SEQUENCE [LARGE SCALE GENOMIC DNA]</scope>
    <source>
        <strain evidence="1">Oregonense</strain>
    </source>
</reference>
<dbReference type="Proteomes" id="UP000028483">
    <property type="component" value="Unassembled WGS sequence"/>
</dbReference>
<accession>A0A077PD29</accession>
<dbReference type="HOGENOM" id="CLU_3159463_0_0_6"/>
<organism evidence="1 2">
    <name type="scientific">Xenorhabdus bovienii str. oregonense</name>
    <dbReference type="NCBI Taxonomy" id="1398202"/>
    <lineage>
        <taxon>Bacteria</taxon>
        <taxon>Pseudomonadati</taxon>
        <taxon>Pseudomonadota</taxon>
        <taxon>Gammaproteobacteria</taxon>
        <taxon>Enterobacterales</taxon>
        <taxon>Morganellaceae</taxon>
        <taxon>Xenorhabdus</taxon>
    </lineage>
</organism>
<protein>
    <submittedName>
        <fullName evidence="1">Uncharacterized protein</fullName>
    </submittedName>
</protein>
<proteinExistence type="predicted"/>
<name>A0A077PD29_XENBV</name>
<evidence type="ECO:0000313" key="2">
    <source>
        <dbReference type="Proteomes" id="UP000028483"/>
    </source>
</evidence>
<dbReference type="AlphaFoldDB" id="A0A077PD29"/>